<dbReference type="Proteomes" id="UP000598217">
    <property type="component" value="Unassembled WGS sequence"/>
</dbReference>
<comment type="caution">
    <text evidence="2">The sequence shown here is derived from an EMBL/GenBank/DDBJ whole genome shotgun (WGS) entry which is preliminary data.</text>
</comment>
<feature type="compositionally biased region" description="Basic and acidic residues" evidence="1">
    <location>
        <begin position="449"/>
        <end position="487"/>
    </location>
</feature>
<feature type="compositionally biased region" description="Low complexity" evidence="1">
    <location>
        <begin position="580"/>
        <end position="595"/>
    </location>
</feature>
<gene>
    <name evidence="2" type="ORF">H4W79_002088</name>
</gene>
<feature type="compositionally biased region" description="Basic and acidic residues" evidence="1">
    <location>
        <begin position="494"/>
        <end position="508"/>
    </location>
</feature>
<feature type="compositionally biased region" description="Basic and acidic residues" evidence="1">
    <location>
        <begin position="597"/>
        <end position="612"/>
    </location>
</feature>
<dbReference type="RefSeq" id="WP_191270856.1">
    <property type="nucleotide sequence ID" value="NZ_BMXJ01000004.1"/>
</dbReference>
<evidence type="ECO:0000313" key="3">
    <source>
        <dbReference type="Proteomes" id="UP000598217"/>
    </source>
</evidence>
<proteinExistence type="predicted"/>
<organism evidence="2 3">
    <name type="scientific">Nocardiopsis terrae</name>
    <dbReference type="NCBI Taxonomy" id="372655"/>
    <lineage>
        <taxon>Bacteria</taxon>
        <taxon>Bacillati</taxon>
        <taxon>Actinomycetota</taxon>
        <taxon>Actinomycetes</taxon>
        <taxon>Streptosporangiales</taxon>
        <taxon>Nocardiopsidaceae</taxon>
        <taxon>Nocardiopsis</taxon>
    </lineage>
</organism>
<feature type="compositionally biased region" description="Basic and acidic residues" evidence="1">
    <location>
        <begin position="564"/>
        <end position="573"/>
    </location>
</feature>
<keyword evidence="3" id="KW-1185">Reference proteome</keyword>
<protein>
    <submittedName>
        <fullName evidence="2">Uncharacterized protein</fullName>
    </submittedName>
</protein>
<feature type="compositionally biased region" description="Basic and acidic residues" evidence="1">
    <location>
        <begin position="518"/>
        <end position="529"/>
    </location>
</feature>
<reference evidence="2 3" key="1">
    <citation type="submission" date="2020-10" db="EMBL/GenBank/DDBJ databases">
        <title>Sequencing the genomes of 1000 actinobacteria strains.</title>
        <authorList>
            <person name="Klenk H.-P."/>
        </authorList>
    </citation>
    <scope>NUCLEOTIDE SEQUENCE [LARGE SCALE GENOMIC DNA]</scope>
    <source>
        <strain evidence="2 3">DSM 45157</strain>
    </source>
</reference>
<name>A0ABR9HFU7_9ACTN</name>
<evidence type="ECO:0000256" key="1">
    <source>
        <dbReference type="SAM" id="MobiDB-lite"/>
    </source>
</evidence>
<sequence>MPTEEIEPIDCAGKIDPSLFPVPETLTHILESHARKLRTGGVNMSQTGDDIVSAWDGLSECYSAPEAEELYSALAPVTSNGAVIELATERVASALETFAETVREIQADWRTLKNDVNAFRIEIADEGEDWDKGDGPLGWGDSSNVARNKELLLRAANLVEDFKEAEVACADKINIGIAGRTDFVSEDDLDGAMPQANQFVHGVGVDLEEIPTAWGEAAAETDHGWVRDVGDAVWDFGVGAAEDVGAMVGAHSSQGWFNQSWGDALKEYHWDNLTSAASLVGMYDAESDSLGWSGLGSAGEAWKDLAHSVVPWEEWGERPGYVIGTALLNIGATVGGAALTATGVGAVVGVPLMLWRGAAVLDGMGSSGRGGSGMDVDLPELPEMPAYGGSGAPVVNIDTSSFTPAQKAEMTASLDRLNATVNGGGGSSSSGESSAAGRPSHARLTHNGQEADPRAGDLDRAERVASLESSNRDNDASEGAKKSDAKKAPTWTGDPKDSVEPNPKKNGSEEEPAYAGGRGDDDTFAESKKTPTGTPTQANATKIDAPGTGTRSGNETPEQQTGDRSVDLQDDKNTVQNQADKGPGPHNDGPGDNEGSFNEKKPGPEFTEKENTHSVISDLPSDRGTTNASGGNPPTEGPSSPSEPDKITGPDLEKRLAKATKLEDRLKAGMSDEEIARLRGEHSRDGDQWQRLATTVNAEMIGGSKIDKILNPKAIKFALDGASNPREFAYRYEYYKAAFTEASQGVMERESLTKNQARPGAKQMMLELETRLESRISYDRDVVRSARGEDFVKIDTSLPTRELVDAIREESGRIGMGDANSAAYHARKHYKELPEVEKSLTAAERDISSDFSPKVVQDYLDSMEQTIREGHISGDPVISDDGSQRIVFERSIDRDGNPIINEEGEPGSVKARLLVTADGRVLVPTFGKM</sequence>
<dbReference type="EMBL" id="JADBDY010000001">
    <property type="protein sequence ID" value="MBE1457874.1"/>
    <property type="molecule type" value="Genomic_DNA"/>
</dbReference>
<feature type="compositionally biased region" description="Basic and acidic residues" evidence="1">
    <location>
        <begin position="643"/>
        <end position="653"/>
    </location>
</feature>
<feature type="compositionally biased region" description="Polar residues" evidence="1">
    <location>
        <begin position="549"/>
        <end position="563"/>
    </location>
</feature>
<accession>A0ABR9HFU7</accession>
<feature type="region of interest" description="Disordered" evidence="1">
    <location>
        <begin position="418"/>
        <end position="653"/>
    </location>
</feature>
<evidence type="ECO:0000313" key="2">
    <source>
        <dbReference type="EMBL" id="MBE1457874.1"/>
    </source>
</evidence>
<feature type="compositionally biased region" description="Polar residues" evidence="1">
    <location>
        <begin position="530"/>
        <end position="540"/>
    </location>
</feature>
<feature type="compositionally biased region" description="Low complexity" evidence="1">
    <location>
        <begin position="629"/>
        <end position="642"/>
    </location>
</feature>